<gene>
    <name evidence="2" type="ORF">EUGRSUZ_C00937</name>
</gene>
<dbReference type="InterPro" id="IPR005024">
    <property type="entry name" value="Snf7_fam"/>
</dbReference>
<dbReference type="Gene3D" id="1.10.287.1060">
    <property type="entry name" value="ESAT-6-like"/>
    <property type="match status" value="1"/>
</dbReference>
<organism evidence="2">
    <name type="scientific">Eucalyptus grandis</name>
    <name type="common">Flooded gum</name>
    <dbReference type="NCBI Taxonomy" id="71139"/>
    <lineage>
        <taxon>Eukaryota</taxon>
        <taxon>Viridiplantae</taxon>
        <taxon>Streptophyta</taxon>
        <taxon>Embryophyta</taxon>
        <taxon>Tracheophyta</taxon>
        <taxon>Spermatophyta</taxon>
        <taxon>Magnoliopsida</taxon>
        <taxon>eudicotyledons</taxon>
        <taxon>Gunneridae</taxon>
        <taxon>Pentapetalae</taxon>
        <taxon>rosids</taxon>
        <taxon>malvids</taxon>
        <taxon>Myrtales</taxon>
        <taxon>Myrtaceae</taxon>
        <taxon>Myrtoideae</taxon>
        <taxon>Eucalypteae</taxon>
        <taxon>Eucalyptus</taxon>
    </lineage>
</organism>
<protein>
    <submittedName>
        <fullName evidence="2">Uncharacterized protein</fullName>
    </submittedName>
</protein>
<dbReference type="PANTHER" id="PTHR22761">
    <property type="entry name" value="CHARGED MULTIVESICULAR BODY PROTEIN"/>
    <property type="match status" value="1"/>
</dbReference>
<dbReference type="Gramene" id="KCW79571">
    <property type="protein sequence ID" value="KCW79571"/>
    <property type="gene ID" value="EUGRSUZ_C00937"/>
</dbReference>
<reference evidence="2" key="1">
    <citation type="submission" date="2013-07" db="EMBL/GenBank/DDBJ databases">
        <title>The genome of Eucalyptus grandis.</title>
        <authorList>
            <person name="Schmutz J."/>
            <person name="Hayes R."/>
            <person name="Myburg A."/>
            <person name="Tuskan G."/>
            <person name="Grattapaglia D."/>
            <person name="Rokhsar D.S."/>
        </authorList>
    </citation>
    <scope>NUCLEOTIDE SEQUENCE</scope>
    <source>
        <tissue evidence="2">Leaf extractions</tissue>
    </source>
</reference>
<dbReference type="eggNOG" id="KOG1656">
    <property type="taxonomic scope" value="Eukaryota"/>
</dbReference>
<accession>A0A059CN07</accession>
<dbReference type="PANTHER" id="PTHR22761:SF75">
    <property type="entry name" value="VACUOLAR PROTEIN SORTING-ASSOCIATED PROTEIN 32 HOMOLOG 2"/>
    <property type="match status" value="1"/>
</dbReference>
<dbReference type="EMBL" id="KK198755">
    <property type="protein sequence ID" value="KCW79571.1"/>
    <property type="molecule type" value="Genomic_DNA"/>
</dbReference>
<name>A0A059CN07_EUCGR</name>
<dbReference type="Pfam" id="PF03357">
    <property type="entry name" value="Snf7"/>
    <property type="match status" value="1"/>
</dbReference>
<evidence type="ECO:0000313" key="2">
    <source>
        <dbReference type="EMBL" id="KCW79571.1"/>
    </source>
</evidence>
<proteinExistence type="predicted"/>
<evidence type="ECO:0000256" key="1">
    <source>
        <dbReference type="SAM" id="MobiDB-lite"/>
    </source>
</evidence>
<feature type="region of interest" description="Disordered" evidence="1">
    <location>
        <begin position="198"/>
        <end position="227"/>
    </location>
</feature>
<dbReference type="KEGG" id="egr:104436529"/>
<dbReference type="GO" id="GO:0007034">
    <property type="term" value="P:vacuolar transport"/>
    <property type="evidence" value="ECO:0007669"/>
    <property type="project" value="InterPro"/>
</dbReference>
<dbReference type="OrthoDB" id="5592979at2759"/>
<feature type="compositionally biased region" description="Acidic residues" evidence="1">
    <location>
        <begin position="208"/>
        <end position="217"/>
    </location>
</feature>
<dbReference type="AlphaFoldDB" id="A0A059CN07"/>
<sequence>MENAPFINIKLPNLSAIAKPAPISISLSVRSLAGRRPPPAVFRGYREFFLGPSSIMFSGWKCWTFGKGKLKTDAQLLTAMDKLGKTSLMLEEKEKEFKEKASQEVEKSKELTRAKDEAVARRSLKKKRLYEQQLEPLGNSQLQIAGQMIMLEGAKAATETADALRTGAAVMKTMQEKANMFVVMDEVNEQNESMRQMLQAISAPPGADSDEEHEADAESPPLSSDSD</sequence>